<dbReference type="SMART" id="SM00584">
    <property type="entry name" value="TLDc"/>
    <property type="match status" value="1"/>
</dbReference>
<dbReference type="Pfam" id="PF07534">
    <property type="entry name" value="TLD"/>
    <property type="match status" value="1"/>
</dbReference>
<dbReference type="PANTHER" id="PTHR23354:SF104">
    <property type="entry name" value="TLD-DOMAIN CONTAINING NUCLEOLAR PROTEIN"/>
    <property type="match status" value="1"/>
</dbReference>
<reference evidence="2" key="1">
    <citation type="submission" date="2023-02" db="EMBL/GenBank/DDBJ databases">
        <title>Genome of toxic invasive species Heracleum sosnowskyi carries increased number of genes despite the absence of recent whole-genome duplications.</title>
        <authorList>
            <person name="Schelkunov M."/>
            <person name="Shtratnikova V."/>
            <person name="Makarenko M."/>
            <person name="Klepikova A."/>
            <person name="Omelchenko D."/>
            <person name="Novikova G."/>
            <person name="Obukhova E."/>
            <person name="Bogdanov V."/>
            <person name="Penin A."/>
            <person name="Logacheva M."/>
        </authorList>
    </citation>
    <scope>NUCLEOTIDE SEQUENCE</scope>
    <source>
        <strain evidence="2">Hsosn_3</strain>
        <tissue evidence="2">Leaf</tissue>
    </source>
</reference>
<proteinExistence type="predicted"/>
<dbReference type="InterPro" id="IPR015915">
    <property type="entry name" value="Kelch-typ_b-propeller"/>
</dbReference>
<keyword evidence="3" id="KW-1185">Reference proteome</keyword>
<dbReference type="Proteomes" id="UP001237642">
    <property type="component" value="Unassembled WGS sequence"/>
</dbReference>
<protein>
    <recommendedName>
        <fullName evidence="1">TLDc domain-containing protein</fullName>
    </recommendedName>
</protein>
<feature type="domain" description="TLDc" evidence="1">
    <location>
        <begin position="70"/>
        <end position="297"/>
    </location>
</feature>
<accession>A0AAD8N1R4</accession>
<dbReference type="AlphaFoldDB" id="A0AAD8N1R4"/>
<evidence type="ECO:0000259" key="1">
    <source>
        <dbReference type="SMART" id="SM00584"/>
    </source>
</evidence>
<evidence type="ECO:0000313" key="2">
    <source>
        <dbReference type="EMBL" id="KAK1391623.1"/>
    </source>
</evidence>
<organism evidence="2 3">
    <name type="scientific">Heracleum sosnowskyi</name>
    <dbReference type="NCBI Taxonomy" id="360622"/>
    <lineage>
        <taxon>Eukaryota</taxon>
        <taxon>Viridiplantae</taxon>
        <taxon>Streptophyta</taxon>
        <taxon>Embryophyta</taxon>
        <taxon>Tracheophyta</taxon>
        <taxon>Spermatophyta</taxon>
        <taxon>Magnoliopsida</taxon>
        <taxon>eudicotyledons</taxon>
        <taxon>Gunneridae</taxon>
        <taxon>Pentapetalae</taxon>
        <taxon>asterids</taxon>
        <taxon>campanulids</taxon>
        <taxon>Apiales</taxon>
        <taxon>Apiaceae</taxon>
        <taxon>Apioideae</taxon>
        <taxon>apioid superclade</taxon>
        <taxon>Tordylieae</taxon>
        <taxon>Tordyliinae</taxon>
        <taxon>Heracleum</taxon>
    </lineage>
</organism>
<evidence type="ECO:0000313" key="3">
    <source>
        <dbReference type="Proteomes" id="UP001237642"/>
    </source>
</evidence>
<reference evidence="2" key="2">
    <citation type="submission" date="2023-05" db="EMBL/GenBank/DDBJ databases">
        <authorList>
            <person name="Schelkunov M.I."/>
        </authorList>
    </citation>
    <scope>NUCLEOTIDE SEQUENCE</scope>
    <source>
        <strain evidence="2">Hsosn_3</strain>
        <tissue evidence="2">Leaf</tissue>
    </source>
</reference>
<name>A0AAD8N1R4_9APIA</name>
<sequence>MQFIEYIGIQECFVMQGKKIVLSILAVKGRRTKVDNLEKSGPSVGDIFSTKCNTCLLTPGRAWAVSLNLRSTLHAEIVKTCFPNHSYETDENLLYRSGLHGRGLNRFWANIEGYKGPVLMLIAANSGDAHEGGKEWIIGALTDQGLKNKDAFYGTSGSLYALSPVFHTFSPSDMDSLQEVLMAMLDEEVLMSENKHHVCTLKRDRLVKLDPSENFRGRKFLKNIRNPMNDDKLVPLAFAYDGKLYVLSRTSGSSSGRVFNFEVYSPSDGLWRVLARRPLNQMSLNIYFQYYLVLGTKVYFTTSILVVVCFDLKAETWGTFFDPYGALTSPTQFIERRPLFQAQTQVIGNRIFGIFTRKGTGPSDICASSSWKPHENFFLRPNLAPDKKFFHDVFGAPTKLNTDISAWRTHMFTLDEGARIMGVVCYSNAPYRGELSSFATLSIFQVDAESHSSPTIIKDAVHRVYWNPGMFSYARKEDRVEYFRAKLLQGTSFFIYTRKEFTYAITGYGVRGIVLELKALREKSGNLAVSVEGFNVFKGSTSEIVPKENDVTDVDSEAKKEYHRQMEIILSAQLCGAYISTPYRVQYVVRKKKLDLSRYVKHSIVVQQ</sequence>
<dbReference type="EMBL" id="JAUIZM010000003">
    <property type="protein sequence ID" value="KAK1391623.1"/>
    <property type="molecule type" value="Genomic_DNA"/>
</dbReference>
<dbReference type="PANTHER" id="PTHR23354">
    <property type="entry name" value="NUCLEOLAR PROTEIN 7/ESTROGEN RECEPTOR COACTIVATOR-RELATED"/>
    <property type="match status" value="1"/>
</dbReference>
<dbReference type="SUPFAM" id="SSF117281">
    <property type="entry name" value="Kelch motif"/>
    <property type="match status" value="1"/>
</dbReference>
<comment type="caution">
    <text evidence="2">The sequence shown here is derived from an EMBL/GenBank/DDBJ whole genome shotgun (WGS) entry which is preliminary data.</text>
</comment>
<dbReference type="InterPro" id="IPR006571">
    <property type="entry name" value="TLDc_dom"/>
</dbReference>
<gene>
    <name evidence="2" type="ORF">POM88_010679</name>
</gene>